<dbReference type="RefSeq" id="WP_062801864.1">
    <property type="nucleotide sequence ID" value="NZ_CP014844.1"/>
</dbReference>
<feature type="transmembrane region" description="Helical" evidence="1">
    <location>
        <begin position="236"/>
        <end position="257"/>
    </location>
</feature>
<evidence type="ECO:0000313" key="3">
    <source>
        <dbReference type="EMBL" id="AMR79952.1"/>
    </source>
</evidence>
<feature type="transmembrane region" description="Helical" evidence="1">
    <location>
        <begin position="316"/>
        <end position="338"/>
    </location>
</feature>
<reference evidence="3 4" key="1">
    <citation type="submission" date="2016-03" db="EMBL/GenBank/DDBJ databases">
        <title>Complete genome sequence of a novel chlorpyrifos degrading bacterium, Cupriavidus nantongensis sp. X1.</title>
        <authorList>
            <person name="Fang L."/>
        </authorList>
    </citation>
    <scope>NUCLEOTIDE SEQUENCE [LARGE SCALE GENOMIC DNA]</scope>
    <source>
        <strain evidence="3 4">X1</strain>
    </source>
</reference>
<evidence type="ECO:0000259" key="2">
    <source>
        <dbReference type="Pfam" id="PF09925"/>
    </source>
</evidence>
<feature type="domain" description="DUF2157" evidence="2">
    <location>
        <begin position="28"/>
        <end position="167"/>
    </location>
</feature>
<feature type="transmembrane region" description="Helical" evidence="1">
    <location>
        <begin position="204"/>
        <end position="224"/>
    </location>
</feature>
<feature type="transmembrane region" description="Helical" evidence="1">
    <location>
        <begin position="143"/>
        <end position="160"/>
    </location>
</feature>
<dbReference type="InterPro" id="IPR018677">
    <property type="entry name" value="DUF2157"/>
</dbReference>
<evidence type="ECO:0000313" key="4">
    <source>
        <dbReference type="Proteomes" id="UP000075238"/>
    </source>
</evidence>
<name>A0A142JPE0_9BURK</name>
<dbReference type="STRING" id="1796606.A2G96_20500"/>
<feature type="transmembrane region" description="Helical" evidence="1">
    <location>
        <begin position="88"/>
        <end position="107"/>
    </location>
</feature>
<feature type="transmembrane region" description="Helical" evidence="1">
    <location>
        <begin position="60"/>
        <end position="82"/>
    </location>
</feature>
<feature type="transmembrane region" description="Helical" evidence="1">
    <location>
        <begin position="287"/>
        <end position="310"/>
    </location>
</feature>
<keyword evidence="4" id="KW-1185">Reference proteome</keyword>
<feature type="transmembrane region" description="Helical" evidence="1">
    <location>
        <begin position="119"/>
        <end position="137"/>
    </location>
</feature>
<accession>A0A142JPE0</accession>
<sequence>MQATRIGANGPDHEAVGERRAIRQALAHWRALGRLAPAAVAVPWARTEPVAGDWRRWLDIALMALGTALLCAGVIVFFAFNWQDLHKFSKFGLLAGAITLLASFAWLRPAGDAAGRAALGGAQVVAGVLLAVIGQTYQTGADPWQLFALWALLALPWALAARAAPHWWLVIVVGNLALLRYFSLRFGVDGVFSLLFDSRHVRTATLTLLGAVALQLVLWQLLCAQAPALGFRGLTGGRMLAALACLHAGSLGLASLLRSDFDGAAFALAVLALAALVWWFRWHVFDIVVLSLACLTGIVLAVAAIAKVLFEGKDDFGAFLLLGLLTIGLAAAAAAWLMRAWRSQLEQA</sequence>
<dbReference type="AlphaFoldDB" id="A0A142JPE0"/>
<dbReference type="KEGG" id="cnan:A2G96_20500"/>
<gene>
    <name evidence="3" type="ORF">A2G96_20500</name>
</gene>
<feature type="transmembrane region" description="Helical" evidence="1">
    <location>
        <begin position="263"/>
        <end position="280"/>
    </location>
</feature>
<keyword evidence="1" id="KW-0812">Transmembrane</keyword>
<keyword evidence="1" id="KW-1133">Transmembrane helix</keyword>
<dbReference type="OrthoDB" id="327621at2"/>
<dbReference type="Pfam" id="PF09925">
    <property type="entry name" value="DUF2157"/>
    <property type="match status" value="1"/>
</dbReference>
<dbReference type="EMBL" id="CP014844">
    <property type="protein sequence ID" value="AMR79952.1"/>
    <property type="molecule type" value="Genomic_DNA"/>
</dbReference>
<keyword evidence="1" id="KW-0472">Membrane</keyword>
<protein>
    <recommendedName>
        <fullName evidence="2">DUF2157 domain-containing protein</fullName>
    </recommendedName>
</protein>
<evidence type="ECO:0000256" key="1">
    <source>
        <dbReference type="SAM" id="Phobius"/>
    </source>
</evidence>
<organism evidence="3 4">
    <name type="scientific">Cupriavidus nantongensis</name>
    <dbReference type="NCBI Taxonomy" id="1796606"/>
    <lineage>
        <taxon>Bacteria</taxon>
        <taxon>Pseudomonadati</taxon>
        <taxon>Pseudomonadota</taxon>
        <taxon>Betaproteobacteria</taxon>
        <taxon>Burkholderiales</taxon>
        <taxon>Burkholderiaceae</taxon>
        <taxon>Cupriavidus</taxon>
    </lineage>
</organism>
<dbReference type="Proteomes" id="UP000075238">
    <property type="component" value="Chromosome 1"/>
</dbReference>
<feature type="transmembrane region" description="Helical" evidence="1">
    <location>
        <begin position="167"/>
        <end position="184"/>
    </location>
</feature>
<proteinExistence type="predicted"/>